<geneLocation type="plasmid" evidence="1">
    <name>pGZAF1_VIM</name>
</geneLocation>
<sequence length="139" mass="15516">MSNTTQYGFPIHNDELEPTPEVLVDCSLLQAAINRLKKYEPDDEVTLNLEALMAERNRNPIQVVVELRDLVVERVASTTAVQLIVIDDDVEGVCEDDCAIRPNLDGKLDEYYAGAIRTAEVLPEQVTKIFEAVKAEGEK</sequence>
<dbReference type="AlphaFoldDB" id="A0A1Z3MKX3"/>
<reference evidence="1" key="1">
    <citation type="submission" date="2017-02" db="EMBL/GenBank/DDBJ databases">
        <title>Emergence of VIM metallo-beta-lactamase producing Alcaligenes faecalis in GAZA, Palestine.</title>
        <authorList>
            <person name="Al Laham N."/>
            <person name="Chavda K."/>
            <person name="Cienfuegos V."/>
            <person name="Kreiswirth B."/>
            <person name="Chen L."/>
        </authorList>
    </citation>
    <scope>NUCLEOTIDE SEQUENCE</scope>
    <source>
        <strain evidence="1">GZAF1</strain>
        <plasmid evidence="1">pGZAF1_VIM</plasmid>
    </source>
</reference>
<dbReference type="RefSeq" id="WP_086069296.1">
    <property type="nucleotide sequence ID" value="NZ_CP039545.1"/>
</dbReference>
<keyword evidence="1" id="KW-0614">Plasmid</keyword>
<organism evidence="1">
    <name type="scientific">Alcaligenes faecalis</name>
    <dbReference type="NCBI Taxonomy" id="511"/>
    <lineage>
        <taxon>Bacteria</taxon>
        <taxon>Pseudomonadati</taxon>
        <taxon>Pseudomonadota</taxon>
        <taxon>Betaproteobacteria</taxon>
        <taxon>Burkholderiales</taxon>
        <taxon>Alcaligenaceae</taxon>
        <taxon>Alcaligenes</taxon>
    </lineage>
</organism>
<accession>A0A1Z3MKX3</accession>
<protein>
    <submittedName>
        <fullName evidence="1">Uncharacterized protein</fullName>
    </submittedName>
</protein>
<proteinExistence type="predicted"/>
<name>A0A1Z3MKX3_ALCFA</name>
<dbReference type="EMBL" id="KY623659">
    <property type="protein sequence ID" value="ASD48456.1"/>
    <property type="molecule type" value="Genomic_DNA"/>
</dbReference>
<evidence type="ECO:0000313" key="1">
    <source>
        <dbReference type="EMBL" id="ASD48456.1"/>
    </source>
</evidence>